<proteinExistence type="predicted"/>
<dbReference type="GeneID" id="81709146"/>
<protein>
    <recommendedName>
        <fullName evidence="3">Leucine rich repeat variant domain-containing protein</fullName>
    </recommendedName>
</protein>
<organism evidence="4 5">
    <name type="scientific">Actinomyces urogenitalis</name>
    <dbReference type="NCBI Taxonomy" id="103621"/>
    <lineage>
        <taxon>Bacteria</taxon>
        <taxon>Bacillati</taxon>
        <taxon>Actinomycetota</taxon>
        <taxon>Actinomycetes</taxon>
        <taxon>Actinomycetales</taxon>
        <taxon>Actinomycetaceae</taxon>
        <taxon>Actinomyces</taxon>
    </lineage>
</organism>
<keyword evidence="2" id="KW-0472">Membrane</keyword>
<feature type="compositionally biased region" description="Polar residues" evidence="1">
    <location>
        <begin position="341"/>
        <end position="369"/>
    </location>
</feature>
<evidence type="ECO:0000313" key="5">
    <source>
        <dbReference type="Proteomes" id="UP000234778"/>
    </source>
</evidence>
<evidence type="ECO:0000259" key="3">
    <source>
        <dbReference type="Pfam" id="PF25591"/>
    </source>
</evidence>
<dbReference type="Proteomes" id="UP000234778">
    <property type="component" value="Unassembled WGS sequence"/>
</dbReference>
<dbReference type="RefSeq" id="WP_034236697.1">
    <property type="nucleotide sequence ID" value="NZ_CP136961.1"/>
</dbReference>
<name>A0A2I1KRB5_9ACTO</name>
<gene>
    <name evidence="4" type="ORF">CYJ26_09390</name>
</gene>
<feature type="compositionally biased region" description="Acidic residues" evidence="1">
    <location>
        <begin position="132"/>
        <end position="143"/>
    </location>
</feature>
<feature type="region of interest" description="Disordered" evidence="1">
    <location>
        <begin position="63"/>
        <end position="152"/>
    </location>
</feature>
<evidence type="ECO:0000256" key="2">
    <source>
        <dbReference type="SAM" id="Phobius"/>
    </source>
</evidence>
<reference evidence="4 5" key="1">
    <citation type="submission" date="2017-12" db="EMBL/GenBank/DDBJ databases">
        <title>Phylogenetic diversity of female urinary microbiome.</title>
        <authorList>
            <person name="Thomas-White K."/>
            <person name="Wolfe A.J."/>
        </authorList>
    </citation>
    <scope>NUCLEOTIDE SEQUENCE [LARGE SCALE GENOMIC DNA]</scope>
    <source>
        <strain evidence="4 5">UMB0319</strain>
    </source>
</reference>
<keyword evidence="2" id="KW-1133">Transmembrane helix</keyword>
<evidence type="ECO:0000256" key="1">
    <source>
        <dbReference type="SAM" id="MobiDB-lite"/>
    </source>
</evidence>
<keyword evidence="2" id="KW-0812">Transmembrane</keyword>
<feature type="domain" description="Leucine rich repeat variant" evidence="3">
    <location>
        <begin position="166"/>
        <end position="218"/>
    </location>
</feature>
<feature type="region of interest" description="Disordered" evidence="1">
    <location>
        <begin position="261"/>
        <end position="303"/>
    </location>
</feature>
<dbReference type="AlphaFoldDB" id="A0A2I1KRB5"/>
<feature type="region of interest" description="Disordered" evidence="1">
    <location>
        <begin position="338"/>
        <end position="372"/>
    </location>
</feature>
<dbReference type="Pfam" id="PF25591">
    <property type="entry name" value="LRV_2"/>
    <property type="match status" value="2"/>
</dbReference>
<dbReference type="EMBL" id="PKHA01000011">
    <property type="protein sequence ID" value="PKY98137.1"/>
    <property type="molecule type" value="Genomic_DNA"/>
</dbReference>
<evidence type="ECO:0000313" key="4">
    <source>
        <dbReference type="EMBL" id="PKY98137.1"/>
    </source>
</evidence>
<accession>A0A2I1KRB5</accession>
<comment type="caution">
    <text evidence="4">The sequence shown here is derived from an EMBL/GenBank/DDBJ whole genome shotgun (WGS) entry which is preliminary data.</text>
</comment>
<feature type="domain" description="Leucine rich repeat variant" evidence="3">
    <location>
        <begin position="14"/>
        <end position="66"/>
    </location>
</feature>
<feature type="transmembrane region" description="Helical" evidence="2">
    <location>
        <begin position="308"/>
        <end position="330"/>
    </location>
</feature>
<dbReference type="InterPro" id="IPR057893">
    <property type="entry name" value="LRV_2"/>
</dbReference>
<sequence>MDAEQTRQAALAADRDLAASTTDFALQAAIAANRPDLVDALALNTSLYADLRTWVDEQLAGSAVQASEPAADQPGSAPEQQPPADALTSGAGTSSPAPGSETPVTAGPESLSSGAPADALTSAAEAHVLPEADTEPEPEDPELAAEPAGSAEPAVAPAVAAALAADADLATSTADFALQAAIAEHRPDLHTALSFNPLLYPDLRQWFETTGKGSAQAAGPAAQAADAAMEVAPTSTITPAALDTAPAGLTPVPVAVSGPGAPGAAGAPVPSSAASASQAWSGQPVAGASGPGEPPQPGTSTRLSRQRAWLAAAVVILLLVLVGGGTAWYMSSRDRGAEVATGSSGQDSGVQDESGQDFSGDASQCSQDPDLTVTGVEDTASGLRVSLEVSAACESGDVLSGAQNLLTLYAPSSPSGSGGADSVVALGHVDFSAAPVGVAPQGTPVAVTFASSQYFRPAAELSPSSMKAVLSLDRSGAQSTALASQETSFTASATADDAAQADSAAAAALTWQETKDYDTIVSRVNGMWVPQISSKRPGLVLNGETWDNRMVWEHYLRTRAVYPDALLLNSDSWSVFDAGGHWWVIIVAEPYSTPEGANGWCDAQGISKDDCFAKQISVGGSSKGTTKLR</sequence>
<feature type="compositionally biased region" description="Low complexity" evidence="1">
    <location>
        <begin position="261"/>
        <end position="277"/>
    </location>
</feature>
<feature type="compositionally biased region" description="Low complexity" evidence="1">
    <location>
        <begin position="88"/>
        <end position="100"/>
    </location>
</feature>